<dbReference type="InterPro" id="IPR025460">
    <property type="entry name" value="DUF4280"/>
</dbReference>
<gene>
    <name evidence="1" type="ORF">MARIT_2423</name>
</gene>
<evidence type="ECO:0000313" key="2">
    <source>
        <dbReference type="Proteomes" id="UP000231564"/>
    </source>
</evidence>
<reference evidence="1 2" key="1">
    <citation type="submission" date="2016-11" db="EMBL/GenBank/DDBJ databases">
        <authorList>
            <person name="Jaros S."/>
            <person name="Januszkiewicz K."/>
            <person name="Wedrychowicz H."/>
        </authorList>
    </citation>
    <scope>NUCLEOTIDE SEQUENCE [LARGE SCALE GENOMIC DNA]</scope>
    <source>
        <strain evidence="1">NCIMB 2154T</strain>
    </source>
</reference>
<dbReference type="KEGG" id="tmar:MARIT_2423"/>
<evidence type="ECO:0000313" key="1">
    <source>
        <dbReference type="EMBL" id="SFZ83982.1"/>
    </source>
</evidence>
<sequence length="163" mass="17530">MSEKHIVVQGATCECQYGNAPDILKVASHSYEYANDKEARQKPIATSLEIGQPFEKNTFGNCKLQPTPGGYKPCQPNLTEWQGFYEDAILKNGGYILLENSKAICAIAGAPCVKVADHAQVAEACSQNMKNADKDTSAQLNPMVNPAEIGKVPTLKSAIEEGA</sequence>
<dbReference type="GeneID" id="47723895"/>
<dbReference type="AlphaFoldDB" id="A0A2H1ECJ2"/>
<dbReference type="Proteomes" id="UP000231564">
    <property type="component" value="Chromosome MARIT"/>
</dbReference>
<protein>
    <recommendedName>
        <fullName evidence="3">DUF4280 domain-containing protein</fullName>
    </recommendedName>
</protein>
<dbReference type="Pfam" id="PF14107">
    <property type="entry name" value="DUF4280"/>
    <property type="match status" value="1"/>
</dbReference>
<keyword evidence="2" id="KW-1185">Reference proteome</keyword>
<dbReference type="RefSeq" id="WP_100211581.1">
    <property type="nucleotide sequence ID" value="NZ_CP138495.1"/>
</dbReference>
<name>A0A2H1ECJ2_9FLAO</name>
<accession>A0A2H1ECJ2</accession>
<proteinExistence type="predicted"/>
<dbReference type="STRING" id="1349785.GCA_000509405_00153"/>
<evidence type="ECO:0008006" key="3">
    <source>
        <dbReference type="Google" id="ProtNLM"/>
    </source>
</evidence>
<dbReference type="EMBL" id="LT634361">
    <property type="protein sequence ID" value="SFZ83982.1"/>
    <property type="molecule type" value="Genomic_DNA"/>
</dbReference>
<dbReference type="OrthoDB" id="882303at2"/>
<organism evidence="1 2">
    <name type="scientific">Tenacibaculum maritimum NCIMB 2154</name>
    <dbReference type="NCBI Taxonomy" id="1349785"/>
    <lineage>
        <taxon>Bacteria</taxon>
        <taxon>Pseudomonadati</taxon>
        <taxon>Bacteroidota</taxon>
        <taxon>Flavobacteriia</taxon>
        <taxon>Flavobacteriales</taxon>
        <taxon>Flavobacteriaceae</taxon>
        <taxon>Tenacibaculum</taxon>
    </lineage>
</organism>